<protein>
    <recommendedName>
        <fullName evidence="2">Putative Flp pilus-assembly TadG-like N-terminal domain-containing protein</fullName>
    </recommendedName>
</protein>
<evidence type="ECO:0000313" key="3">
    <source>
        <dbReference type="EMBL" id="GGA03777.1"/>
    </source>
</evidence>
<dbReference type="InterPro" id="IPR028087">
    <property type="entry name" value="Tad_N"/>
</dbReference>
<name>A0ABQ1FAI0_9SPHN</name>
<evidence type="ECO:0000313" key="4">
    <source>
        <dbReference type="Proteomes" id="UP000603317"/>
    </source>
</evidence>
<keyword evidence="4" id="KW-1185">Reference proteome</keyword>
<accession>A0ABQ1FAI0</accession>
<dbReference type="SUPFAM" id="SSF53300">
    <property type="entry name" value="vWA-like"/>
    <property type="match status" value="1"/>
</dbReference>
<comment type="caution">
    <text evidence="3">The sequence shown here is derived from an EMBL/GenBank/DDBJ whole genome shotgun (WGS) entry which is preliminary data.</text>
</comment>
<evidence type="ECO:0000256" key="1">
    <source>
        <dbReference type="SAM" id="Phobius"/>
    </source>
</evidence>
<organism evidence="3 4">
    <name type="scientific">Blastomonas marina</name>
    <dbReference type="NCBI Taxonomy" id="1867408"/>
    <lineage>
        <taxon>Bacteria</taxon>
        <taxon>Pseudomonadati</taxon>
        <taxon>Pseudomonadota</taxon>
        <taxon>Alphaproteobacteria</taxon>
        <taxon>Sphingomonadales</taxon>
        <taxon>Sphingomonadaceae</taxon>
        <taxon>Blastomonas</taxon>
    </lineage>
</organism>
<feature type="domain" description="Putative Flp pilus-assembly TadG-like N-terminal" evidence="2">
    <location>
        <begin position="18"/>
        <end position="62"/>
    </location>
</feature>
<dbReference type="Gene3D" id="3.40.50.410">
    <property type="entry name" value="von Willebrand factor, type A domain"/>
    <property type="match status" value="2"/>
</dbReference>
<keyword evidence="1" id="KW-0812">Transmembrane</keyword>
<proteinExistence type="predicted"/>
<dbReference type="Pfam" id="PF13400">
    <property type="entry name" value="Tad"/>
    <property type="match status" value="1"/>
</dbReference>
<feature type="transmembrane region" description="Helical" evidence="1">
    <location>
        <begin position="20"/>
        <end position="41"/>
    </location>
</feature>
<sequence length="651" mass="71576">MENTKHPFWARFWKSEEGNVLPIMAVATLVLAALIGGGVDLSRAYMTQNRLQNACDAAVLAGRRSVTTNGLDTTAKKVAGEYFNVNFANVGDVSSTSFVPSTPDNGNTIVGTASTDLKMTLMNIFGFSSMLIRSNCTASMSMGNADVMMVLDTTGSMGWDISSSDSTDRIVALRAAMKNFYSSLAATVSATNARVRYGFVPYSHTVNVGYLLTAENSSWIADTTRIQSREAQYIDVQRNTDEIESYKAPVVTTSDSVGNYQAGGWSDHSGSWRYSSSCNDSKPSNTSWVRYGSTSTSTSTYIDADDNRITETRTTYPYSRTAYECYYKSSDGRYWIRKRTETIDYYWIEKSTEEPIYKTETVKSFDRYIYKAVDYDTSQYKLGATVSTKTGSNGASQNSTWAGCIEERDTVASGSISYSSITGFSPSNLYDLDIDSAPTNDATRWKPYWPEVTYIRTDSSNRYVTSASQSDYGSYVGSSCPRPAQLLKTMTKSQFDAYADALSPNGSTYHDIGMIWGARMISTTGLFASNVNATPPNGGKVGRHIIFMTDGQMDTTYSGKTARGVEWHDRRVTLDGYTDQDKRHNDRLLAMCAAIKARGTRLWVIAFSTSLTSTLSTCASPDSSFTADSASSLNTAFQEIARDVGELRIVQ</sequence>
<evidence type="ECO:0000259" key="2">
    <source>
        <dbReference type="Pfam" id="PF13400"/>
    </source>
</evidence>
<dbReference type="EMBL" id="BMID01000001">
    <property type="protein sequence ID" value="GGA03777.1"/>
    <property type="molecule type" value="Genomic_DNA"/>
</dbReference>
<gene>
    <name evidence="3" type="ORF">GCM10010923_10880</name>
</gene>
<reference evidence="4" key="1">
    <citation type="journal article" date="2019" name="Int. J. Syst. Evol. Microbiol.">
        <title>The Global Catalogue of Microorganisms (GCM) 10K type strain sequencing project: providing services to taxonomists for standard genome sequencing and annotation.</title>
        <authorList>
            <consortium name="The Broad Institute Genomics Platform"/>
            <consortium name="The Broad Institute Genome Sequencing Center for Infectious Disease"/>
            <person name="Wu L."/>
            <person name="Ma J."/>
        </authorList>
    </citation>
    <scope>NUCLEOTIDE SEQUENCE [LARGE SCALE GENOMIC DNA]</scope>
    <source>
        <strain evidence="4">CGMCC 1.15297</strain>
    </source>
</reference>
<keyword evidence="1" id="KW-1133">Transmembrane helix</keyword>
<dbReference type="InterPro" id="IPR036465">
    <property type="entry name" value="vWFA_dom_sf"/>
</dbReference>
<dbReference type="Proteomes" id="UP000603317">
    <property type="component" value="Unassembled WGS sequence"/>
</dbReference>
<keyword evidence="1" id="KW-0472">Membrane</keyword>
<dbReference type="RefSeq" id="WP_229658093.1">
    <property type="nucleotide sequence ID" value="NZ_BMID01000001.1"/>
</dbReference>